<feature type="region of interest" description="Disordered" evidence="5">
    <location>
        <begin position="593"/>
        <end position="616"/>
    </location>
</feature>
<dbReference type="InterPro" id="IPR011011">
    <property type="entry name" value="Znf_FYVE_PHD"/>
</dbReference>
<feature type="compositionally biased region" description="Polar residues" evidence="5">
    <location>
        <begin position="488"/>
        <end position="514"/>
    </location>
</feature>
<dbReference type="Proteomes" id="UP000320333">
    <property type="component" value="Unassembled WGS sequence"/>
</dbReference>
<dbReference type="STRING" id="246404.A0A507FCY1"/>
<organism evidence="7 8">
    <name type="scientific">Chytriomyces confervae</name>
    <dbReference type="NCBI Taxonomy" id="246404"/>
    <lineage>
        <taxon>Eukaryota</taxon>
        <taxon>Fungi</taxon>
        <taxon>Fungi incertae sedis</taxon>
        <taxon>Chytridiomycota</taxon>
        <taxon>Chytridiomycota incertae sedis</taxon>
        <taxon>Chytridiomycetes</taxon>
        <taxon>Chytridiales</taxon>
        <taxon>Chytriomycetaceae</taxon>
        <taxon>Chytriomyces</taxon>
    </lineage>
</organism>
<keyword evidence="8" id="KW-1185">Reference proteome</keyword>
<feature type="region of interest" description="Disordered" evidence="5">
    <location>
        <begin position="155"/>
        <end position="187"/>
    </location>
</feature>
<dbReference type="Gene3D" id="3.30.40.10">
    <property type="entry name" value="Zinc/RING finger domain, C3HC4 (zinc finger)"/>
    <property type="match status" value="1"/>
</dbReference>
<evidence type="ECO:0000256" key="2">
    <source>
        <dbReference type="ARBA" id="ARBA00022771"/>
    </source>
</evidence>
<feature type="compositionally biased region" description="Low complexity" evidence="5">
    <location>
        <begin position="593"/>
        <end position="609"/>
    </location>
</feature>
<sequence>MEGDEHIQSEQTIQSTAVGDAPPPVPLQPPAAISTALNESEHSDEGEDEEPAEVVNWSDEDEEDAPEPATPHTARDTQGLIKQQANTLPRATSSSTFESYSGEAPKKAGRGRPPLLWQPVLAETEVSSYELERERRLAENRAVLLSLGILKDNASNSSLSEAPVDEKPKRKKYRRRSAPAEIDPDDLKRSRRLMGTDPEQIRWGRFEELGNPDAVAAQAFSDSDSDDDDDDIFDHAGMIGMSKIRKRRLGAGVDLVGGLINDPIHVETPFTLGFTKLTVWSLGEIVTDETERENYWSQRHSRYRHQYPVGYKATKSHYGYDWTLTIEKGEDGPLFRIVAADSDLPEFTGPSPTSPWTEALMTIMGRQSKTRVSGPHQYGFTDPFMQAVLFGLPNHPHIADMTTLRLVSRQARRGLRFGGRDGAKRKRGRPKNGNGLSDELHENVIVIGQMQNVEWERVLEDEKNAEIVRREERKVALEKEARLGGVSASASKQKNAVKNEVSQSPEPISKAQQQQQVLEKNNTEMMEVEVWEEEEIPAEELGISSEPRIVNGREFRSRKPAKQFRKVLKKIMVPVKRGRSSLAVATQAVAGVPAAAPAATTPSKSSSAPKGKEPETIQKVLTKPPREILERALDPNDDVIFCICEYPASDFFNTVACDFCNIWLHTECVGYVDPETVAKAKHHTIKGLMKDGRWKCPRCRKEVLLVKK</sequence>
<feature type="compositionally biased region" description="Polar residues" evidence="5">
    <location>
        <begin position="80"/>
        <end position="99"/>
    </location>
</feature>
<dbReference type="InterPro" id="IPR003889">
    <property type="entry name" value="FYrich_C"/>
</dbReference>
<evidence type="ECO:0000256" key="3">
    <source>
        <dbReference type="ARBA" id="ARBA00022833"/>
    </source>
</evidence>
<dbReference type="SUPFAM" id="SSF57903">
    <property type="entry name" value="FYVE/PHD zinc finger"/>
    <property type="match status" value="1"/>
</dbReference>
<evidence type="ECO:0000256" key="1">
    <source>
        <dbReference type="ARBA" id="ARBA00022723"/>
    </source>
</evidence>
<evidence type="ECO:0000256" key="5">
    <source>
        <dbReference type="SAM" id="MobiDB-lite"/>
    </source>
</evidence>
<feature type="region of interest" description="Disordered" evidence="5">
    <location>
        <begin position="481"/>
        <end position="514"/>
    </location>
</feature>
<feature type="domain" description="PHD-type" evidence="6">
    <location>
        <begin position="639"/>
        <end position="702"/>
    </location>
</feature>
<dbReference type="InterPro" id="IPR001965">
    <property type="entry name" value="Znf_PHD"/>
</dbReference>
<dbReference type="PROSITE" id="PS01359">
    <property type="entry name" value="ZF_PHD_1"/>
    <property type="match status" value="1"/>
</dbReference>
<dbReference type="OrthoDB" id="1928087at2759"/>
<dbReference type="Gene3D" id="3.30.160.360">
    <property type="match status" value="1"/>
</dbReference>
<protein>
    <recommendedName>
        <fullName evidence="6">PHD-type domain-containing protein</fullName>
    </recommendedName>
</protein>
<reference evidence="7 8" key="1">
    <citation type="journal article" date="2019" name="Sci. Rep.">
        <title>Comparative genomics of chytrid fungi reveal insights into the obligate biotrophic and pathogenic lifestyle of Synchytrium endobioticum.</title>
        <authorList>
            <person name="van de Vossenberg B.T.L.H."/>
            <person name="Warris S."/>
            <person name="Nguyen H.D.T."/>
            <person name="van Gent-Pelzer M.P.E."/>
            <person name="Joly D.L."/>
            <person name="van de Geest H.C."/>
            <person name="Bonants P.J.M."/>
            <person name="Smith D.S."/>
            <person name="Levesque C.A."/>
            <person name="van der Lee T.A.J."/>
        </authorList>
    </citation>
    <scope>NUCLEOTIDE SEQUENCE [LARGE SCALE GENOMIC DNA]</scope>
    <source>
        <strain evidence="7 8">CBS 675.73</strain>
    </source>
</reference>
<keyword evidence="1" id="KW-0479">Metal-binding</keyword>
<dbReference type="PROSITE" id="PS51543">
    <property type="entry name" value="FYRC"/>
    <property type="match status" value="1"/>
</dbReference>
<dbReference type="InterPro" id="IPR019786">
    <property type="entry name" value="Zinc_finger_PHD-type_CS"/>
</dbReference>
<dbReference type="GO" id="GO:0005634">
    <property type="term" value="C:nucleus"/>
    <property type="evidence" value="ECO:0007669"/>
    <property type="project" value="InterPro"/>
</dbReference>
<evidence type="ECO:0000313" key="7">
    <source>
        <dbReference type="EMBL" id="TPX74074.1"/>
    </source>
</evidence>
<proteinExistence type="predicted"/>
<dbReference type="GO" id="GO:0008270">
    <property type="term" value="F:zinc ion binding"/>
    <property type="evidence" value="ECO:0007669"/>
    <property type="project" value="UniProtKB-KW"/>
</dbReference>
<evidence type="ECO:0000259" key="6">
    <source>
        <dbReference type="PROSITE" id="PS50016"/>
    </source>
</evidence>
<dbReference type="AlphaFoldDB" id="A0A507FCY1"/>
<feature type="region of interest" description="Disordered" evidence="5">
    <location>
        <begin position="415"/>
        <end position="437"/>
    </location>
</feature>
<dbReference type="Pfam" id="PF05965">
    <property type="entry name" value="FYRC"/>
    <property type="match status" value="1"/>
</dbReference>
<evidence type="ECO:0000313" key="8">
    <source>
        <dbReference type="Proteomes" id="UP000320333"/>
    </source>
</evidence>
<accession>A0A507FCY1</accession>
<dbReference type="SMART" id="SM00249">
    <property type="entry name" value="PHD"/>
    <property type="match status" value="1"/>
</dbReference>
<evidence type="ECO:0000256" key="4">
    <source>
        <dbReference type="PROSITE-ProRule" id="PRU00146"/>
    </source>
</evidence>
<dbReference type="InterPro" id="IPR013083">
    <property type="entry name" value="Znf_RING/FYVE/PHD"/>
</dbReference>
<name>A0A507FCY1_9FUNG</name>
<keyword evidence="3" id="KW-0862">Zinc</keyword>
<feature type="region of interest" description="Disordered" evidence="5">
    <location>
        <begin position="1"/>
        <end position="114"/>
    </location>
</feature>
<gene>
    <name evidence="7" type="ORF">CcCBS67573_g04651</name>
</gene>
<feature type="compositionally biased region" description="Acidic residues" evidence="5">
    <location>
        <begin position="42"/>
        <end position="66"/>
    </location>
</feature>
<keyword evidence="2 4" id="KW-0863">Zinc-finger</keyword>
<comment type="caution">
    <text evidence="7">The sequence shown here is derived from an EMBL/GenBank/DDBJ whole genome shotgun (WGS) entry which is preliminary data.</text>
</comment>
<dbReference type="PROSITE" id="PS50016">
    <property type="entry name" value="ZF_PHD_2"/>
    <property type="match status" value="1"/>
</dbReference>
<dbReference type="EMBL" id="QEAP01000146">
    <property type="protein sequence ID" value="TPX74074.1"/>
    <property type="molecule type" value="Genomic_DNA"/>
</dbReference>
<dbReference type="InterPro" id="IPR019787">
    <property type="entry name" value="Znf_PHD-finger"/>
</dbReference>